<evidence type="ECO:0008006" key="3">
    <source>
        <dbReference type="Google" id="ProtNLM"/>
    </source>
</evidence>
<dbReference type="Proteomes" id="UP000198984">
    <property type="component" value="Unassembled WGS sequence"/>
</dbReference>
<evidence type="ECO:0000313" key="1">
    <source>
        <dbReference type="EMBL" id="SEM09944.1"/>
    </source>
</evidence>
<accession>A0A1H7VLN9</accession>
<gene>
    <name evidence="1" type="ORF">SAMN04488505_103368</name>
</gene>
<protein>
    <recommendedName>
        <fullName evidence="3">DUF4138 domain-containing protein</fullName>
    </recommendedName>
</protein>
<dbReference type="STRING" id="573321.SAMN04488505_103368"/>
<name>A0A1H7VLN9_9BACT</name>
<dbReference type="AlphaFoldDB" id="A0A1H7VLN9"/>
<proteinExistence type="predicted"/>
<evidence type="ECO:0000313" key="2">
    <source>
        <dbReference type="Proteomes" id="UP000198984"/>
    </source>
</evidence>
<organism evidence="1 2">
    <name type="scientific">Chitinophaga rupis</name>
    <dbReference type="NCBI Taxonomy" id="573321"/>
    <lineage>
        <taxon>Bacteria</taxon>
        <taxon>Pseudomonadati</taxon>
        <taxon>Bacteroidota</taxon>
        <taxon>Chitinophagia</taxon>
        <taxon>Chitinophagales</taxon>
        <taxon>Chitinophagaceae</taxon>
        <taxon>Chitinophaga</taxon>
    </lineage>
</organism>
<sequence>MEMLKPAYRLHIRIFVYISVPVLIIIKKRMATLGNVTVGMCTALLLLFSSEASAQSASSIDTILTTKGAATLISCGAPVSTFQIGDGKNADYDYRIVDRNLVFIRPTAATPRTTNLIVREGSNVHYLILAYHDKVDLAQLKYTLSGKAGAATNPAATPEATIVKGSDGKPVPVVTEDEGTAAAAVNIDTVTVSKVADDFGKQQKAGHQHETKIDGVTLSYSNAMTLNNLIYLCYHLRNRSQQPYNLVKATLMYKDSKAANRLYTMPILYKKAPSTVNRKDEQKLVFVVPARVLKKSDEVIIVLQNNADARQLVLYTPVDALPRYMVQ</sequence>
<keyword evidence="2" id="KW-1185">Reference proteome</keyword>
<reference evidence="1 2" key="1">
    <citation type="submission" date="2016-10" db="EMBL/GenBank/DDBJ databases">
        <authorList>
            <person name="de Groot N.N."/>
        </authorList>
    </citation>
    <scope>NUCLEOTIDE SEQUENCE [LARGE SCALE GENOMIC DNA]</scope>
    <source>
        <strain evidence="1 2">DSM 21039</strain>
    </source>
</reference>
<dbReference type="EMBL" id="FOBB01000003">
    <property type="protein sequence ID" value="SEM09944.1"/>
    <property type="molecule type" value="Genomic_DNA"/>
</dbReference>